<reference evidence="2 3" key="1">
    <citation type="submission" date="2016-08" db="EMBL/GenBank/DDBJ databases">
        <title>A Parts List for Fungal Cellulosomes Revealed by Comparative Genomics.</title>
        <authorList>
            <consortium name="DOE Joint Genome Institute"/>
            <person name="Haitjema C.H."/>
            <person name="Gilmore S.P."/>
            <person name="Henske J.K."/>
            <person name="Solomon K.V."/>
            <person name="De Groot R."/>
            <person name="Kuo A."/>
            <person name="Mondo S.J."/>
            <person name="Salamov A.A."/>
            <person name="Labutti K."/>
            <person name="Zhao Z."/>
            <person name="Chiniquy J."/>
            <person name="Barry K."/>
            <person name="Brewer H.M."/>
            <person name="Purvine S.O."/>
            <person name="Wright A.T."/>
            <person name="Boxma B."/>
            <person name="Van Alen T."/>
            <person name="Hackstein J.H."/>
            <person name="Baker S.E."/>
            <person name="Grigoriev I.V."/>
            <person name="O'Malley M.A."/>
        </authorList>
    </citation>
    <scope>NUCLEOTIDE SEQUENCE [LARGE SCALE GENOMIC DNA]</scope>
    <source>
        <strain evidence="2 3">S4</strain>
    </source>
</reference>
<sequence length="186" mass="20835">MQLLILLLFIQNVIGFSDGVTNSVKEAEANVTNVIDSSDSVTNLMTVLEGNVTAQSDIILSTNAKNYETKKNCNEIRKYVNIDCLPIGSSYSSSDENFLTYVECQMAFINNNKIPKNATIYEELKDLPPQTVICKESNPKYELSCSIADKTYFNLDSIEINCNKELINNNVNDNPHLPTYEEATRS</sequence>
<dbReference type="EMBL" id="MCFG01000423">
    <property type="protein sequence ID" value="ORX68868.1"/>
    <property type="molecule type" value="Genomic_DNA"/>
</dbReference>
<keyword evidence="3" id="KW-1185">Reference proteome</keyword>
<reference evidence="2 3" key="2">
    <citation type="submission" date="2016-08" db="EMBL/GenBank/DDBJ databases">
        <title>Pervasive Adenine N6-methylation of Active Genes in Fungi.</title>
        <authorList>
            <consortium name="DOE Joint Genome Institute"/>
            <person name="Mondo S.J."/>
            <person name="Dannebaum R.O."/>
            <person name="Kuo R.C."/>
            <person name="Labutti K."/>
            <person name="Haridas S."/>
            <person name="Kuo A."/>
            <person name="Salamov A."/>
            <person name="Ahrendt S.R."/>
            <person name="Lipzen A."/>
            <person name="Sullivan W."/>
            <person name="Andreopoulos W.B."/>
            <person name="Clum A."/>
            <person name="Lindquist E."/>
            <person name="Daum C."/>
            <person name="Ramamoorthy G.K."/>
            <person name="Gryganskyi A."/>
            <person name="Culley D."/>
            <person name="Magnuson J.K."/>
            <person name="James T.Y."/>
            <person name="O'Malley M.A."/>
            <person name="Stajich J.E."/>
            <person name="Spatafora J.W."/>
            <person name="Visel A."/>
            <person name="Grigoriev I.V."/>
        </authorList>
    </citation>
    <scope>NUCLEOTIDE SEQUENCE [LARGE SCALE GENOMIC DNA]</scope>
    <source>
        <strain evidence="2 3">S4</strain>
    </source>
</reference>
<name>A0A1Y1W6A9_9FUNG</name>
<evidence type="ECO:0000313" key="3">
    <source>
        <dbReference type="Proteomes" id="UP000193944"/>
    </source>
</evidence>
<evidence type="ECO:0000313" key="2">
    <source>
        <dbReference type="EMBL" id="ORX68868.1"/>
    </source>
</evidence>
<gene>
    <name evidence="2" type="ORF">BCR32DRAFT_297477</name>
</gene>
<organism evidence="2 3">
    <name type="scientific">Anaeromyces robustus</name>
    <dbReference type="NCBI Taxonomy" id="1754192"/>
    <lineage>
        <taxon>Eukaryota</taxon>
        <taxon>Fungi</taxon>
        <taxon>Fungi incertae sedis</taxon>
        <taxon>Chytridiomycota</taxon>
        <taxon>Chytridiomycota incertae sedis</taxon>
        <taxon>Neocallimastigomycetes</taxon>
        <taxon>Neocallimastigales</taxon>
        <taxon>Neocallimastigaceae</taxon>
        <taxon>Anaeromyces</taxon>
    </lineage>
</organism>
<keyword evidence="1" id="KW-0732">Signal</keyword>
<feature type="chain" id="PRO_5013344974" evidence="1">
    <location>
        <begin position="16"/>
        <end position="186"/>
    </location>
</feature>
<accession>A0A1Y1W6A9</accession>
<proteinExistence type="predicted"/>
<protein>
    <submittedName>
        <fullName evidence="2">Uncharacterized protein</fullName>
    </submittedName>
</protein>
<comment type="caution">
    <text evidence="2">The sequence shown here is derived from an EMBL/GenBank/DDBJ whole genome shotgun (WGS) entry which is preliminary data.</text>
</comment>
<dbReference type="Proteomes" id="UP000193944">
    <property type="component" value="Unassembled WGS sequence"/>
</dbReference>
<dbReference type="AlphaFoldDB" id="A0A1Y1W6A9"/>
<evidence type="ECO:0000256" key="1">
    <source>
        <dbReference type="SAM" id="SignalP"/>
    </source>
</evidence>
<feature type="signal peptide" evidence="1">
    <location>
        <begin position="1"/>
        <end position="15"/>
    </location>
</feature>